<dbReference type="Pfam" id="PF09084">
    <property type="entry name" value="NMT1"/>
    <property type="match status" value="1"/>
</dbReference>
<organism evidence="6 7">
    <name type="scientific">Streptomyces finlayi</name>
    <dbReference type="NCBI Taxonomy" id="67296"/>
    <lineage>
        <taxon>Bacteria</taxon>
        <taxon>Bacillati</taxon>
        <taxon>Actinomycetota</taxon>
        <taxon>Actinomycetes</taxon>
        <taxon>Kitasatosporales</taxon>
        <taxon>Streptomycetaceae</taxon>
        <taxon>Streptomyces</taxon>
    </lineage>
</organism>
<dbReference type="PANTHER" id="PTHR30024">
    <property type="entry name" value="ALIPHATIC SULFONATES-BINDING PROTEIN-RELATED"/>
    <property type="match status" value="1"/>
</dbReference>
<dbReference type="InterPro" id="IPR015168">
    <property type="entry name" value="SsuA/THI5"/>
</dbReference>
<proteinExistence type="inferred from homology"/>
<dbReference type="InterPro" id="IPR006311">
    <property type="entry name" value="TAT_signal"/>
</dbReference>
<reference evidence="6" key="1">
    <citation type="journal article" date="2014" name="Int. J. Syst. Evol. Microbiol.">
        <title>Complete genome sequence of Corynebacterium casei LMG S-19264T (=DSM 44701T), isolated from a smear-ripened cheese.</title>
        <authorList>
            <consortium name="US DOE Joint Genome Institute (JGI-PGF)"/>
            <person name="Walter F."/>
            <person name="Albersmeier A."/>
            <person name="Kalinowski J."/>
            <person name="Ruckert C."/>
        </authorList>
    </citation>
    <scope>NUCLEOTIDE SEQUENCE</scope>
    <source>
        <strain evidence="6">JCM 4637</strain>
    </source>
</reference>
<dbReference type="GO" id="GO:0042918">
    <property type="term" value="P:alkanesulfonate transmembrane transport"/>
    <property type="evidence" value="ECO:0007669"/>
    <property type="project" value="TreeGrafter"/>
</dbReference>
<dbReference type="SUPFAM" id="SSF53850">
    <property type="entry name" value="Periplasmic binding protein-like II"/>
    <property type="match status" value="1"/>
</dbReference>
<evidence type="ECO:0000259" key="5">
    <source>
        <dbReference type="SMART" id="SM00062"/>
    </source>
</evidence>
<dbReference type="SMART" id="SM00062">
    <property type="entry name" value="PBPb"/>
    <property type="match status" value="1"/>
</dbReference>
<dbReference type="PROSITE" id="PS51318">
    <property type="entry name" value="TAT"/>
    <property type="match status" value="1"/>
</dbReference>
<accession>A0A918WY27</accession>
<gene>
    <name evidence="6" type="ORF">GCM10010334_30170</name>
</gene>
<feature type="domain" description="Solute-binding protein family 3/N-terminal" evidence="5">
    <location>
        <begin position="59"/>
        <end position="291"/>
    </location>
</feature>
<dbReference type="PANTHER" id="PTHR30024:SF47">
    <property type="entry name" value="TAURINE-BINDING PERIPLASMIC PROTEIN"/>
    <property type="match status" value="1"/>
</dbReference>
<feature type="signal peptide" evidence="4">
    <location>
        <begin position="1"/>
        <end position="40"/>
    </location>
</feature>
<evidence type="ECO:0000256" key="3">
    <source>
        <dbReference type="ARBA" id="ARBA00022729"/>
    </source>
</evidence>
<evidence type="ECO:0000256" key="4">
    <source>
        <dbReference type="SAM" id="SignalP"/>
    </source>
</evidence>
<dbReference type="Gene3D" id="3.40.190.10">
    <property type="entry name" value="Periplasmic binding protein-like II"/>
    <property type="match status" value="2"/>
</dbReference>
<dbReference type="InterPro" id="IPR010068">
    <property type="entry name" value="Peri-bd_TauA"/>
</dbReference>
<comment type="subcellular location">
    <subcellularLocation>
        <location evidence="1">Periplasm</location>
    </subcellularLocation>
</comment>
<dbReference type="EMBL" id="BMVC01000005">
    <property type="protein sequence ID" value="GHC93255.1"/>
    <property type="molecule type" value="Genomic_DNA"/>
</dbReference>
<keyword evidence="3 4" id="KW-0732">Signal</keyword>
<evidence type="ECO:0000256" key="1">
    <source>
        <dbReference type="ARBA" id="ARBA00004418"/>
    </source>
</evidence>
<comment type="caution">
    <text evidence="6">The sequence shown here is derived from an EMBL/GenBank/DDBJ whole genome shotgun (WGS) entry which is preliminary data.</text>
</comment>
<dbReference type="InterPro" id="IPR001638">
    <property type="entry name" value="Solute-binding_3/MltF_N"/>
</dbReference>
<reference evidence="6" key="2">
    <citation type="submission" date="2020-09" db="EMBL/GenBank/DDBJ databases">
        <authorList>
            <person name="Sun Q."/>
            <person name="Ohkuma M."/>
        </authorList>
    </citation>
    <scope>NUCLEOTIDE SEQUENCE</scope>
    <source>
        <strain evidence="6">JCM 4637</strain>
    </source>
</reference>
<comment type="similarity">
    <text evidence="2">Belongs to the bacterial solute-binding protein SsuA/TauA family.</text>
</comment>
<evidence type="ECO:0000313" key="6">
    <source>
        <dbReference type="EMBL" id="GHC93255.1"/>
    </source>
</evidence>
<name>A0A918WY27_9ACTN</name>
<feature type="chain" id="PRO_5037172142" evidence="4">
    <location>
        <begin position="41"/>
        <end position="365"/>
    </location>
</feature>
<protein>
    <submittedName>
        <fullName evidence="6">Glycine/betaine ABC transporter substrate-binding protein</fullName>
    </submittedName>
</protein>
<dbReference type="GO" id="GO:0042597">
    <property type="term" value="C:periplasmic space"/>
    <property type="evidence" value="ECO:0007669"/>
    <property type="project" value="UniProtKB-SubCell"/>
</dbReference>
<dbReference type="AlphaFoldDB" id="A0A918WY27"/>
<evidence type="ECO:0000256" key="2">
    <source>
        <dbReference type="ARBA" id="ARBA00010742"/>
    </source>
</evidence>
<sequence>MTTQATQPTHTHRSPAMSPFSRRALLLAATGALTALTATACGFGGSESAGSTDASGKTVVRIAYQAIPNADLVVKNQRLLEKALPDVSVKWVKFDSGGDVNTAVIAGSVDLGLAGSSPVTKGLSAPLNIPYKVLWIHDLIGDNEALVAKKGINGVKDLAGKKVATPFGSTSHYSLLAALKSAGVPADKVQVLDLQPQDALAAWKRGDIDAAYVWTPTLDELTKDGKILTTSRQVADAGKPTADLGIVTDAFAKEHPEVVTAWLKAQDQAVKQAKSDPAKAAASIGKELNVSPADAQRQLKQLVLLTAKEQTGADYLGRPGAPGKLAANLRDAAGFLKGQKAVDAVPPLADFQKALAVEELNRAAG</sequence>
<dbReference type="CDD" id="cd13560">
    <property type="entry name" value="PBP2_taurine"/>
    <property type="match status" value="1"/>
</dbReference>
<evidence type="ECO:0000313" key="7">
    <source>
        <dbReference type="Proteomes" id="UP000638353"/>
    </source>
</evidence>
<dbReference type="Proteomes" id="UP000638353">
    <property type="component" value="Unassembled WGS sequence"/>
</dbReference>